<dbReference type="RefSeq" id="WP_345533251.1">
    <property type="nucleotide sequence ID" value="NZ_BAABLD010000008.1"/>
</dbReference>
<accession>A0ABP9QSL5</accession>
<keyword evidence="3" id="KW-1185">Reference proteome</keyword>
<evidence type="ECO:0000256" key="1">
    <source>
        <dbReference type="SAM" id="SignalP"/>
    </source>
</evidence>
<feature type="chain" id="PRO_5046339094" evidence="1">
    <location>
        <begin position="28"/>
        <end position="167"/>
    </location>
</feature>
<protein>
    <submittedName>
        <fullName evidence="2">Uncharacterized protein</fullName>
    </submittedName>
</protein>
<keyword evidence="1" id="KW-0732">Signal</keyword>
<sequence length="167" mass="18599">MQHIRLFLQRLTPALFATAALCGPAHAADAICSAAGMTDANCRQPVMGEWAMWRYVVNDKTGPLRPSEEQAIEDAVRLLREAYPCGITHALTPAPYTATANLWSWPIREDAMRIQFVGFAAGDTRSCSGSFGEQRGFVLIRRERKVSCPKDFNWLVRDDKPGICIKD</sequence>
<dbReference type="EMBL" id="BAABLD010000008">
    <property type="protein sequence ID" value="GAA5166788.1"/>
    <property type="molecule type" value="Genomic_DNA"/>
</dbReference>
<name>A0ABP9QSL5_9RHOO</name>
<evidence type="ECO:0000313" key="3">
    <source>
        <dbReference type="Proteomes" id="UP001500547"/>
    </source>
</evidence>
<evidence type="ECO:0000313" key="2">
    <source>
        <dbReference type="EMBL" id="GAA5166788.1"/>
    </source>
</evidence>
<organism evidence="2 3">
    <name type="scientific">Viridibacterium curvum</name>
    <dbReference type="NCBI Taxonomy" id="1101404"/>
    <lineage>
        <taxon>Bacteria</taxon>
        <taxon>Pseudomonadati</taxon>
        <taxon>Pseudomonadota</taxon>
        <taxon>Betaproteobacteria</taxon>
        <taxon>Rhodocyclales</taxon>
        <taxon>Rhodocyclaceae</taxon>
        <taxon>Viridibacterium</taxon>
    </lineage>
</organism>
<gene>
    <name evidence="2" type="ORF">GCM10025770_24390</name>
</gene>
<dbReference type="Proteomes" id="UP001500547">
    <property type="component" value="Unassembled WGS sequence"/>
</dbReference>
<reference evidence="3" key="1">
    <citation type="journal article" date="2019" name="Int. J. Syst. Evol. Microbiol.">
        <title>The Global Catalogue of Microorganisms (GCM) 10K type strain sequencing project: providing services to taxonomists for standard genome sequencing and annotation.</title>
        <authorList>
            <consortium name="The Broad Institute Genomics Platform"/>
            <consortium name="The Broad Institute Genome Sequencing Center for Infectious Disease"/>
            <person name="Wu L."/>
            <person name="Ma J."/>
        </authorList>
    </citation>
    <scope>NUCLEOTIDE SEQUENCE [LARGE SCALE GENOMIC DNA]</scope>
    <source>
        <strain evidence="3">JCM 18715</strain>
    </source>
</reference>
<feature type="signal peptide" evidence="1">
    <location>
        <begin position="1"/>
        <end position="27"/>
    </location>
</feature>
<proteinExistence type="predicted"/>
<comment type="caution">
    <text evidence="2">The sequence shown here is derived from an EMBL/GenBank/DDBJ whole genome shotgun (WGS) entry which is preliminary data.</text>
</comment>